<keyword evidence="1" id="KW-1133">Transmembrane helix</keyword>
<protein>
    <recommendedName>
        <fullName evidence="4">Ubiquinone biosynthesis protein UbiA</fullName>
    </recommendedName>
</protein>
<name>A0ABD5MDA7_9EURY</name>
<evidence type="ECO:0000313" key="3">
    <source>
        <dbReference type="Proteomes" id="UP001570511"/>
    </source>
</evidence>
<accession>A0ABD5MDA7</accession>
<evidence type="ECO:0000256" key="1">
    <source>
        <dbReference type="SAM" id="Phobius"/>
    </source>
</evidence>
<feature type="transmembrane region" description="Helical" evidence="1">
    <location>
        <begin position="154"/>
        <end position="175"/>
    </location>
</feature>
<proteinExistence type="predicted"/>
<sequence length="296" mass="29666">MSRAIADALAYVRPTFMLPAVGMSAYGALLAPAAAFDPRIVALHAVAVGVALFVAHLRDGLVDGHFREEEDPRLSVAAFRWGIRAGVALGTAFAAALSVAAGPLAGASIAGLLALALLHAPYLDRHPVTVTVDYPAGIALVIVGGYAAQSADPSPGVVAVAALFFGLLAGIKVGIDALDADFDRSIDKRTVPVALGPRRADRVAGVIFGFVTLGTLGVAAAGTVGALGVDAPFVLAAALGPLGCLAATALTGGERTVRLQMGLIYVFAGFLFFGACVGRCAGAALVTRALGAVGIV</sequence>
<evidence type="ECO:0000313" key="2">
    <source>
        <dbReference type="EMBL" id="MFA1610968.1"/>
    </source>
</evidence>
<dbReference type="RefSeq" id="WP_372388873.1">
    <property type="nucleotide sequence ID" value="NZ_JBGNYA010000001.1"/>
</dbReference>
<feature type="transmembrane region" description="Helical" evidence="1">
    <location>
        <begin position="203"/>
        <end position="227"/>
    </location>
</feature>
<feature type="transmembrane region" description="Helical" evidence="1">
    <location>
        <begin position="104"/>
        <end position="123"/>
    </location>
</feature>
<feature type="transmembrane region" description="Helical" evidence="1">
    <location>
        <begin position="233"/>
        <end position="251"/>
    </location>
</feature>
<gene>
    <name evidence="2" type="ORF">OS889_08125</name>
</gene>
<feature type="transmembrane region" description="Helical" evidence="1">
    <location>
        <begin position="130"/>
        <end position="148"/>
    </location>
</feature>
<reference evidence="2 3" key="1">
    <citation type="submission" date="2024-08" db="EMBL/GenBank/DDBJ databases">
        <title>Halobellus sp. MBLA0158 whole genome sequence.</title>
        <authorList>
            <person name="Hwang C.Y."/>
            <person name="Cho E.-S."/>
            <person name="Seo M.-J."/>
        </authorList>
    </citation>
    <scope>NUCLEOTIDE SEQUENCE [LARGE SCALE GENOMIC DNA]</scope>
    <source>
        <strain evidence="2 3">MBLA0158</strain>
    </source>
</reference>
<keyword evidence="1" id="KW-0812">Transmembrane</keyword>
<dbReference type="AlphaFoldDB" id="A0ABD5MDA7"/>
<comment type="caution">
    <text evidence="2">The sequence shown here is derived from an EMBL/GenBank/DDBJ whole genome shotgun (WGS) entry which is preliminary data.</text>
</comment>
<feature type="transmembrane region" description="Helical" evidence="1">
    <location>
        <begin position="12"/>
        <end position="34"/>
    </location>
</feature>
<dbReference type="EMBL" id="JBGNYA010000001">
    <property type="protein sequence ID" value="MFA1610968.1"/>
    <property type="molecule type" value="Genomic_DNA"/>
</dbReference>
<evidence type="ECO:0008006" key="4">
    <source>
        <dbReference type="Google" id="ProtNLM"/>
    </source>
</evidence>
<dbReference type="Proteomes" id="UP001570511">
    <property type="component" value="Unassembled WGS sequence"/>
</dbReference>
<keyword evidence="1" id="KW-0472">Membrane</keyword>
<organism evidence="2 3">
    <name type="scientific">Halobellus rubicundus</name>
    <dbReference type="NCBI Taxonomy" id="2996466"/>
    <lineage>
        <taxon>Archaea</taxon>
        <taxon>Methanobacteriati</taxon>
        <taxon>Methanobacteriota</taxon>
        <taxon>Stenosarchaea group</taxon>
        <taxon>Halobacteria</taxon>
        <taxon>Halobacteriales</taxon>
        <taxon>Haloferacaceae</taxon>
        <taxon>Halobellus</taxon>
    </lineage>
</organism>
<feature type="transmembrane region" description="Helical" evidence="1">
    <location>
        <begin position="40"/>
        <end position="57"/>
    </location>
</feature>
<keyword evidence="3" id="KW-1185">Reference proteome</keyword>
<feature type="transmembrane region" description="Helical" evidence="1">
    <location>
        <begin position="263"/>
        <end position="286"/>
    </location>
</feature>